<reference evidence="2" key="1">
    <citation type="submission" date="2021-02" db="EMBL/GenBank/DDBJ databases">
        <authorList>
            <person name="Dougan E. K."/>
            <person name="Rhodes N."/>
            <person name="Thang M."/>
            <person name="Chan C."/>
        </authorList>
    </citation>
    <scope>NUCLEOTIDE SEQUENCE</scope>
</reference>
<name>A0A813DLB8_POLGL</name>
<evidence type="ECO:0000313" key="3">
    <source>
        <dbReference type="Proteomes" id="UP000654075"/>
    </source>
</evidence>
<feature type="compositionally biased region" description="Low complexity" evidence="1">
    <location>
        <begin position="203"/>
        <end position="230"/>
    </location>
</feature>
<sequence length="282" mass="30344">VLSCAAVCCWRDASRRSRLRVPGSPRSAAERDPLGPAALGRAPGQPDSKQPLFMLSGFQAPIRRLDPFKALRKGNNSVTSYTKVTAVPEEDKLDRLMRTYCQLSGAQEDAGDKAMLTPRTPRSARSTKSKDSDLERAARHLESDDSGLAPSKADAQGQKQGAKSSSSASAAAAAALRQSGSAGTARGSAQMPEASRQPSLQRQQQQQQQQQKQQQEQQQQQEKQQQEQQQNQHIPLTKPSLATSTAQPATSSTAATPSMSSASSRKQSPECRRPLPPSLDAE</sequence>
<feature type="non-terminal residue" evidence="2">
    <location>
        <position position="1"/>
    </location>
</feature>
<dbReference type="OrthoDB" id="471230at2759"/>
<evidence type="ECO:0000256" key="1">
    <source>
        <dbReference type="SAM" id="MobiDB-lite"/>
    </source>
</evidence>
<dbReference type="EMBL" id="CAJNNV010003260">
    <property type="protein sequence ID" value="CAE8588692.1"/>
    <property type="molecule type" value="Genomic_DNA"/>
</dbReference>
<feature type="compositionally biased region" description="Low complexity" evidence="1">
    <location>
        <begin position="155"/>
        <end position="183"/>
    </location>
</feature>
<organism evidence="2 3">
    <name type="scientific">Polarella glacialis</name>
    <name type="common">Dinoflagellate</name>
    <dbReference type="NCBI Taxonomy" id="89957"/>
    <lineage>
        <taxon>Eukaryota</taxon>
        <taxon>Sar</taxon>
        <taxon>Alveolata</taxon>
        <taxon>Dinophyceae</taxon>
        <taxon>Suessiales</taxon>
        <taxon>Suessiaceae</taxon>
        <taxon>Polarella</taxon>
    </lineage>
</organism>
<gene>
    <name evidence="2" type="ORF">PGLA1383_LOCUS7481</name>
</gene>
<accession>A0A813DLB8</accession>
<feature type="compositionally biased region" description="Low complexity" evidence="1">
    <location>
        <begin position="239"/>
        <end position="264"/>
    </location>
</feature>
<feature type="region of interest" description="Disordered" evidence="1">
    <location>
        <begin position="19"/>
        <end position="51"/>
    </location>
</feature>
<keyword evidence="3" id="KW-1185">Reference proteome</keyword>
<feature type="compositionally biased region" description="Basic and acidic residues" evidence="1">
    <location>
        <begin position="128"/>
        <end position="143"/>
    </location>
</feature>
<evidence type="ECO:0000313" key="2">
    <source>
        <dbReference type="EMBL" id="CAE8588692.1"/>
    </source>
</evidence>
<dbReference type="Proteomes" id="UP000654075">
    <property type="component" value="Unassembled WGS sequence"/>
</dbReference>
<feature type="region of interest" description="Disordered" evidence="1">
    <location>
        <begin position="109"/>
        <end position="282"/>
    </location>
</feature>
<dbReference type="AlphaFoldDB" id="A0A813DLB8"/>
<protein>
    <submittedName>
        <fullName evidence="2">Uncharacterized protein</fullName>
    </submittedName>
</protein>
<proteinExistence type="predicted"/>
<comment type="caution">
    <text evidence="2">The sequence shown here is derived from an EMBL/GenBank/DDBJ whole genome shotgun (WGS) entry which is preliminary data.</text>
</comment>
<feature type="non-terminal residue" evidence="2">
    <location>
        <position position="282"/>
    </location>
</feature>